<dbReference type="CDD" id="cd01948">
    <property type="entry name" value="EAL"/>
    <property type="match status" value="1"/>
</dbReference>
<dbReference type="InterPro" id="IPR035965">
    <property type="entry name" value="PAS-like_dom_sf"/>
</dbReference>
<dbReference type="SMART" id="SM00052">
    <property type="entry name" value="EAL"/>
    <property type="match status" value="1"/>
</dbReference>
<feature type="domain" description="MHYT" evidence="4">
    <location>
        <begin position="12"/>
        <end position="198"/>
    </location>
</feature>
<dbReference type="Pfam" id="PF03707">
    <property type="entry name" value="MHYT"/>
    <property type="match status" value="3"/>
</dbReference>
<dbReference type="InterPro" id="IPR052155">
    <property type="entry name" value="Biofilm_reg_signaling"/>
</dbReference>
<keyword evidence="1" id="KW-0812">Transmembrane</keyword>
<feature type="transmembrane region" description="Helical" evidence="1">
    <location>
        <begin position="175"/>
        <end position="194"/>
    </location>
</feature>
<dbReference type="CDD" id="cd01949">
    <property type="entry name" value="GGDEF"/>
    <property type="match status" value="1"/>
</dbReference>
<dbReference type="Proteomes" id="UP000585437">
    <property type="component" value="Unassembled WGS sequence"/>
</dbReference>
<feature type="transmembrane region" description="Helical" evidence="1">
    <location>
        <begin position="16"/>
        <end position="37"/>
    </location>
</feature>
<reference evidence="5 6" key="1">
    <citation type="submission" date="2020-08" db="EMBL/GenBank/DDBJ databases">
        <title>The Agave Microbiome: Exploring the role of microbial communities in plant adaptations to desert environments.</title>
        <authorList>
            <person name="Partida-Martinez L.P."/>
        </authorList>
    </citation>
    <scope>NUCLEOTIDE SEQUENCE [LARGE SCALE GENOMIC DNA]</scope>
    <source>
        <strain evidence="5 6">AS3.12</strain>
    </source>
</reference>
<dbReference type="PROSITE" id="PS50887">
    <property type="entry name" value="GGDEF"/>
    <property type="match status" value="1"/>
</dbReference>
<dbReference type="SUPFAM" id="SSF55785">
    <property type="entry name" value="PYP-like sensor domain (PAS domain)"/>
    <property type="match status" value="1"/>
</dbReference>
<feature type="transmembrane region" description="Helical" evidence="1">
    <location>
        <begin position="214"/>
        <end position="238"/>
    </location>
</feature>
<keyword evidence="6" id="KW-1185">Reference proteome</keyword>
<dbReference type="PANTHER" id="PTHR44757:SF2">
    <property type="entry name" value="BIOFILM ARCHITECTURE MAINTENANCE PROTEIN MBAA"/>
    <property type="match status" value="1"/>
</dbReference>
<dbReference type="PANTHER" id="PTHR44757">
    <property type="entry name" value="DIGUANYLATE CYCLASE DGCP"/>
    <property type="match status" value="1"/>
</dbReference>
<evidence type="ECO:0000256" key="1">
    <source>
        <dbReference type="PROSITE-ProRule" id="PRU00244"/>
    </source>
</evidence>
<evidence type="ECO:0000313" key="6">
    <source>
        <dbReference type="Proteomes" id="UP000585437"/>
    </source>
</evidence>
<dbReference type="PROSITE" id="PS50883">
    <property type="entry name" value="EAL"/>
    <property type="match status" value="1"/>
</dbReference>
<dbReference type="InterPro" id="IPR005330">
    <property type="entry name" value="MHYT_dom"/>
</dbReference>
<sequence>MQYVYTCLREAHDQSLLLLAGLVCLVGVYASFAVARHAARAEASVKRRWAMIAIMAAGCTAWSTHMIGLLAFQPGMLSGFDPVLTVLSLGLTIVGIGLSVGSIIGSRSRPRRLIAGVFLGISITLLHYLGQYSYVVTGHVRWNYGLIAWSLILSIPLFGAALVAAGERTPAVRNCASLLLIAGISILHFFGMAALQLEFDPRIELPSSALSPEIVAPVVATVSAGLVLLGLVGVRLAVAAKAQLARDRKKLRQLADLAVEGLAICDGETIDAVNASLARLAGCTSDSLARKALSTLLPNVDISAIPEHEEEDAELLTTSGQMIPVRVLWKSVSVGSRQQTVIAVRDQSERIRNEHKIRSLAYSDTLTGLSNRLQFNEALASRCTEAAMSGTGFALFFLDLDRFKTVNDTLGHMVGDELLVRVSKRLSARRSSASLIARLGGDEFALIIDDKGSVAEIAVVIIEVLSKPFLIDGSVIDIAGSIGISMFPEDGGDPSTVTRHADLALYAAKHAGGSTYRFYEESMSVTAEHRRLLEIDLRRALSRDEFEVHYQPQVDPKTGKVQGAEALARWRHPTRGMIPPAEFIPVAEEISLIGDIGAWILRAACVEASTWPHDITVAVNLSSVQLRDKSFPLTVLSALEASGLPASRLELEITESALMQDEALAFDTLQTLRAMGIRISMDDFGTGYSSLNYLRRFPFSKIKIDQSFIRHAPQDYECVAIIQAITTLASKLHMCVTVEGVETDEQRAFTIAEGCDQIQGYLISRPVDAASMRQFLREPSQKAA</sequence>
<evidence type="ECO:0000259" key="4">
    <source>
        <dbReference type="PROSITE" id="PS50924"/>
    </source>
</evidence>
<dbReference type="Gene3D" id="3.30.450.20">
    <property type="entry name" value="PAS domain"/>
    <property type="match status" value="1"/>
</dbReference>
<keyword evidence="1" id="KW-0472">Membrane</keyword>
<evidence type="ECO:0000259" key="3">
    <source>
        <dbReference type="PROSITE" id="PS50887"/>
    </source>
</evidence>
<dbReference type="PROSITE" id="PS50924">
    <property type="entry name" value="MHYT"/>
    <property type="match status" value="1"/>
</dbReference>
<dbReference type="Gene3D" id="3.30.70.270">
    <property type="match status" value="1"/>
</dbReference>
<dbReference type="Pfam" id="PF13188">
    <property type="entry name" value="PAS_8"/>
    <property type="match status" value="1"/>
</dbReference>
<dbReference type="EMBL" id="JACHBU010000009">
    <property type="protein sequence ID" value="MBB6510596.1"/>
    <property type="molecule type" value="Genomic_DNA"/>
</dbReference>
<protein>
    <submittedName>
        <fullName evidence="5">Diguanylate cyclase (GGDEF)-like protein</fullName>
    </submittedName>
</protein>
<name>A0A7X0JPT4_9HYPH</name>
<feature type="transmembrane region" description="Helical" evidence="1">
    <location>
        <begin position="113"/>
        <end position="130"/>
    </location>
</feature>
<dbReference type="RefSeq" id="WP_184655737.1">
    <property type="nucleotide sequence ID" value="NZ_JACHBU010000009.1"/>
</dbReference>
<keyword evidence="1" id="KW-1133">Transmembrane helix</keyword>
<dbReference type="SUPFAM" id="SSF141868">
    <property type="entry name" value="EAL domain-like"/>
    <property type="match status" value="1"/>
</dbReference>
<dbReference type="InterPro" id="IPR001633">
    <property type="entry name" value="EAL_dom"/>
</dbReference>
<dbReference type="NCBIfam" id="TIGR00254">
    <property type="entry name" value="GGDEF"/>
    <property type="match status" value="1"/>
</dbReference>
<dbReference type="SUPFAM" id="SSF55073">
    <property type="entry name" value="Nucleotide cyclase"/>
    <property type="match status" value="1"/>
</dbReference>
<organism evidence="5 6">
    <name type="scientific">Rhizobium soli</name>
    <dbReference type="NCBI Taxonomy" id="424798"/>
    <lineage>
        <taxon>Bacteria</taxon>
        <taxon>Pseudomonadati</taxon>
        <taxon>Pseudomonadota</taxon>
        <taxon>Alphaproteobacteria</taxon>
        <taxon>Hyphomicrobiales</taxon>
        <taxon>Rhizobiaceae</taxon>
        <taxon>Rhizobium/Agrobacterium group</taxon>
        <taxon>Rhizobium</taxon>
    </lineage>
</organism>
<comment type="caution">
    <text evidence="5">The sequence shown here is derived from an EMBL/GenBank/DDBJ whole genome shotgun (WGS) entry which is preliminary data.</text>
</comment>
<feature type="transmembrane region" description="Helical" evidence="1">
    <location>
        <begin position="142"/>
        <end position="163"/>
    </location>
</feature>
<accession>A0A7X0JPT4</accession>
<proteinExistence type="predicted"/>
<dbReference type="InterPro" id="IPR029787">
    <property type="entry name" value="Nucleotide_cyclase"/>
</dbReference>
<dbReference type="Pfam" id="PF00563">
    <property type="entry name" value="EAL"/>
    <property type="match status" value="1"/>
</dbReference>
<gene>
    <name evidence="5" type="ORF">F4695_003987</name>
</gene>
<dbReference type="SMART" id="SM00267">
    <property type="entry name" value="GGDEF"/>
    <property type="match status" value="1"/>
</dbReference>
<feature type="transmembrane region" description="Helical" evidence="1">
    <location>
        <begin position="49"/>
        <end position="72"/>
    </location>
</feature>
<dbReference type="GO" id="GO:0016020">
    <property type="term" value="C:membrane"/>
    <property type="evidence" value="ECO:0007669"/>
    <property type="project" value="UniProtKB-UniRule"/>
</dbReference>
<dbReference type="InterPro" id="IPR043128">
    <property type="entry name" value="Rev_trsase/Diguanyl_cyclase"/>
</dbReference>
<dbReference type="Pfam" id="PF00990">
    <property type="entry name" value="GGDEF"/>
    <property type="match status" value="1"/>
</dbReference>
<feature type="domain" description="EAL" evidence="2">
    <location>
        <begin position="530"/>
        <end position="780"/>
    </location>
</feature>
<dbReference type="Gene3D" id="3.20.20.450">
    <property type="entry name" value="EAL domain"/>
    <property type="match status" value="1"/>
</dbReference>
<feature type="transmembrane region" description="Helical" evidence="1">
    <location>
        <begin position="84"/>
        <end position="106"/>
    </location>
</feature>
<dbReference type="AlphaFoldDB" id="A0A7X0JPT4"/>
<dbReference type="InterPro" id="IPR000014">
    <property type="entry name" value="PAS"/>
</dbReference>
<feature type="domain" description="GGDEF" evidence="3">
    <location>
        <begin position="391"/>
        <end position="521"/>
    </location>
</feature>
<dbReference type="InterPro" id="IPR000160">
    <property type="entry name" value="GGDEF_dom"/>
</dbReference>
<dbReference type="InterPro" id="IPR035919">
    <property type="entry name" value="EAL_sf"/>
</dbReference>
<evidence type="ECO:0000259" key="2">
    <source>
        <dbReference type="PROSITE" id="PS50883"/>
    </source>
</evidence>
<evidence type="ECO:0000313" key="5">
    <source>
        <dbReference type="EMBL" id="MBB6510596.1"/>
    </source>
</evidence>